<reference evidence="2" key="2">
    <citation type="journal article" date="2023" name="Curr. Microbiol.">
        <title>Granulicatella seriolae sp. nov., a Novel Facultative Anaerobe Isolated from Yellowtail Marine Fish.</title>
        <authorList>
            <person name="Lee M."/>
            <person name="Choi Y.J."/>
            <person name="Farooq A."/>
            <person name="Jeong J.B."/>
            <person name="Jung M.Y."/>
        </authorList>
    </citation>
    <scope>NUCLEOTIDE SEQUENCE</scope>
    <source>
        <strain evidence="2">S8</strain>
    </source>
</reference>
<dbReference type="InterPro" id="IPR038750">
    <property type="entry name" value="YczE/YyaS-like"/>
</dbReference>
<comment type="caution">
    <text evidence="2">The sequence shown here is derived from an EMBL/GenBank/DDBJ whole genome shotgun (WGS) entry which is preliminary data.</text>
</comment>
<organism evidence="2 3">
    <name type="scientific">Granulicatella seriolae</name>
    <dbReference type="NCBI Taxonomy" id="2967226"/>
    <lineage>
        <taxon>Bacteria</taxon>
        <taxon>Bacillati</taxon>
        <taxon>Bacillota</taxon>
        <taxon>Bacilli</taxon>
        <taxon>Lactobacillales</taxon>
        <taxon>Carnobacteriaceae</taxon>
        <taxon>Granulicatella</taxon>
    </lineage>
</organism>
<keyword evidence="1" id="KW-1133">Transmembrane helix</keyword>
<reference evidence="2" key="3">
    <citation type="journal article" date="2023" name="Microbiol. Resour. Announc.">
        <title>Draft Genome Sequence of Granulicatella sp. Strain S8, Isolated from a Marine Fish, Seriola quinqueradiata.</title>
        <authorList>
            <person name="Lee M."/>
            <person name="Farooq A."/>
            <person name="Jeong J.B."/>
            <person name="Jung M.Y."/>
        </authorList>
    </citation>
    <scope>NUCLEOTIDE SEQUENCE</scope>
    <source>
        <strain evidence="2">S8</strain>
    </source>
</reference>
<feature type="transmembrane region" description="Helical" evidence="1">
    <location>
        <begin position="194"/>
        <end position="212"/>
    </location>
</feature>
<evidence type="ECO:0000313" key="3">
    <source>
        <dbReference type="Proteomes" id="UP001059480"/>
    </source>
</evidence>
<dbReference type="EMBL" id="JANHNZ010000004">
    <property type="protein sequence ID" value="MCQ9210039.1"/>
    <property type="molecule type" value="Genomic_DNA"/>
</dbReference>
<feature type="transmembrane region" description="Helical" evidence="1">
    <location>
        <begin position="168"/>
        <end position="188"/>
    </location>
</feature>
<reference evidence="2" key="1">
    <citation type="submission" date="2022-07" db="EMBL/GenBank/DDBJ databases">
        <authorList>
            <person name="Jung M.-Y."/>
            <person name="Lee M."/>
        </authorList>
    </citation>
    <scope>NUCLEOTIDE SEQUENCE</scope>
    <source>
        <strain evidence="2">S8</strain>
    </source>
</reference>
<keyword evidence="1" id="KW-0472">Membrane</keyword>
<feature type="transmembrane region" description="Helical" evidence="1">
    <location>
        <begin position="55"/>
        <end position="78"/>
    </location>
</feature>
<name>A0ABT1WNE7_9LACT</name>
<accession>A0ABT1WNE7</accession>
<keyword evidence="3" id="KW-1185">Reference proteome</keyword>
<feature type="transmembrane region" description="Helical" evidence="1">
    <location>
        <begin position="120"/>
        <end position="147"/>
    </location>
</feature>
<dbReference type="Proteomes" id="UP001059480">
    <property type="component" value="Unassembled WGS sequence"/>
</dbReference>
<protein>
    <recommendedName>
        <fullName evidence="4">YitT family protein</fullName>
    </recommendedName>
</protein>
<evidence type="ECO:0000256" key="1">
    <source>
        <dbReference type="SAM" id="Phobius"/>
    </source>
</evidence>
<evidence type="ECO:0008006" key="4">
    <source>
        <dbReference type="Google" id="ProtNLM"/>
    </source>
</evidence>
<dbReference type="PANTHER" id="PTHR40078:SF1">
    <property type="entry name" value="INTEGRAL MEMBRANE PROTEIN"/>
    <property type="match status" value="1"/>
</dbReference>
<keyword evidence="1" id="KW-0812">Transmembrane</keyword>
<evidence type="ECO:0000313" key="2">
    <source>
        <dbReference type="EMBL" id="MCQ9210039.1"/>
    </source>
</evidence>
<dbReference type="RefSeq" id="WP_256945154.1">
    <property type="nucleotide sequence ID" value="NZ_JANHNZ010000004.1"/>
</dbReference>
<proteinExistence type="predicted"/>
<gene>
    <name evidence="2" type="ORF">NPA36_05695</name>
</gene>
<feature type="transmembrane region" description="Helical" evidence="1">
    <location>
        <begin position="90"/>
        <end position="108"/>
    </location>
</feature>
<sequence>MQESVKTAEKSFLTKRFIALVICVLLTGVGASLMIEADIGVGAWDALAMSIGSLTGIEVGTVGMMMNITCIILQILILKKSFKIKNLLQIPLSILIGIVVNYILYRLFSGIEIDNYFMNLAMMLFGLIIVCFAISAIMLIDLITFPLEGLSMSIVLKSKYTFGIVRQFFDVFCVSASLGMTFLLHTPLTVREGTIISMLLFGPVVTIIMKWMKPLFRRMELTDM</sequence>
<dbReference type="PANTHER" id="PTHR40078">
    <property type="entry name" value="INTEGRAL MEMBRANE PROTEIN-RELATED"/>
    <property type="match status" value="1"/>
</dbReference>
<feature type="transmembrane region" description="Helical" evidence="1">
    <location>
        <begin position="12"/>
        <end position="35"/>
    </location>
</feature>
<dbReference type="Pfam" id="PF19700">
    <property type="entry name" value="DUF6198"/>
    <property type="match status" value="1"/>
</dbReference>